<dbReference type="GO" id="GO:0005829">
    <property type="term" value="C:cytosol"/>
    <property type="evidence" value="ECO:0007669"/>
    <property type="project" value="TreeGrafter"/>
</dbReference>
<keyword evidence="9 12" id="KW-0368">Histidine biosynthesis</keyword>
<dbReference type="GO" id="GO:0035999">
    <property type="term" value="P:tetrahydrofolate interconversion"/>
    <property type="evidence" value="ECO:0007669"/>
    <property type="project" value="UniProtKB-UniRule"/>
</dbReference>
<keyword evidence="6 12" id="KW-0378">Hydrolase</keyword>
<evidence type="ECO:0000256" key="3">
    <source>
        <dbReference type="ARBA" id="ARBA00022563"/>
    </source>
</evidence>
<evidence type="ECO:0000256" key="10">
    <source>
        <dbReference type="ARBA" id="ARBA00023167"/>
    </source>
</evidence>
<evidence type="ECO:0000256" key="2">
    <source>
        <dbReference type="ARBA" id="ARBA00011738"/>
    </source>
</evidence>
<dbReference type="GO" id="GO:0000105">
    <property type="term" value="P:L-histidine biosynthetic process"/>
    <property type="evidence" value="ECO:0007669"/>
    <property type="project" value="UniProtKB-KW"/>
</dbReference>
<dbReference type="STRING" id="1195236.CTER_2344"/>
<evidence type="ECO:0000256" key="1">
    <source>
        <dbReference type="ARBA" id="ARBA00004777"/>
    </source>
</evidence>
<evidence type="ECO:0000256" key="5">
    <source>
        <dbReference type="ARBA" id="ARBA00022755"/>
    </source>
</evidence>
<evidence type="ECO:0000256" key="7">
    <source>
        <dbReference type="ARBA" id="ARBA00022857"/>
    </source>
</evidence>
<dbReference type="InterPro" id="IPR000672">
    <property type="entry name" value="THF_DH/CycHdrlase"/>
</dbReference>
<comment type="catalytic activity">
    <reaction evidence="12">
        <text>(6R)-5,10-methenyltetrahydrofolate + H2O = (6R)-10-formyltetrahydrofolate + H(+)</text>
        <dbReference type="Rhea" id="RHEA:23700"/>
        <dbReference type="ChEBI" id="CHEBI:15377"/>
        <dbReference type="ChEBI" id="CHEBI:15378"/>
        <dbReference type="ChEBI" id="CHEBI:57455"/>
        <dbReference type="ChEBI" id="CHEBI:195366"/>
        <dbReference type="EC" id="3.5.4.9"/>
    </reaction>
</comment>
<comment type="similarity">
    <text evidence="12">Belongs to the tetrahydrofolate dehydrogenase/cyclohydrolase family.</text>
</comment>
<keyword evidence="5 12" id="KW-0658">Purine biosynthesis</keyword>
<dbReference type="NCBIfam" id="NF010783">
    <property type="entry name" value="PRK14186.1"/>
    <property type="match status" value="1"/>
</dbReference>
<organism evidence="15 16">
    <name type="scientific">Ruminiclostridium cellobioparum subsp. termitidis CT1112</name>
    <dbReference type="NCBI Taxonomy" id="1195236"/>
    <lineage>
        <taxon>Bacteria</taxon>
        <taxon>Bacillati</taxon>
        <taxon>Bacillota</taxon>
        <taxon>Clostridia</taxon>
        <taxon>Eubacteriales</taxon>
        <taxon>Oscillospiraceae</taxon>
        <taxon>Ruminiclostridium</taxon>
    </lineage>
</organism>
<dbReference type="FunFam" id="3.40.50.720:FF:000094">
    <property type="entry name" value="Bifunctional protein FolD"/>
    <property type="match status" value="1"/>
</dbReference>
<feature type="binding site" evidence="12">
    <location>
        <position position="231"/>
    </location>
    <ligand>
        <name>NADP(+)</name>
        <dbReference type="ChEBI" id="CHEBI:58349"/>
    </ligand>
</feature>
<dbReference type="InterPro" id="IPR036291">
    <property type="entry name" value="NAD(P)-bd_dom_sf"/>
</dbReference>
<evidence type="ECO:0000256" key="9">
    <source>
        <dbReference type="ARBA" id="ARBA00023102"/>
    </source>
</evidence>
<name>S0FRW8_RUMCE</name>
<keyword evidence="4 12" id="KW-0028">Amino-acid biosynthesis</keyword>
<keyword evidence="10 12" id="KW-0486">Methionine biosynthesis</keyword>
<dbReference type="AlphaFoldDB" id="S0FRW8"/>
<dbReference type="Pfam" id="PF02882">
    <property type="entry name" value="THF_DHG_CYH_C"/>
    <property type="match status" value="1"/>
</dbReference>
<accession>S0FRW8</accession>
<dbReference type="SUPFAM" id="SSF53223">
    <property type="entry name" value="Aminoacid dehydrogenase-like, N-terminal domain"/>
    <property type="match status" value="1"/>
</dbReference>
<dbReference type="EMBL" id="AORV01000033">
    <property type="protein sequence ID" value="EMS71909.1"/>
    <property type="molecule type" value="Genomic_DNA"/>
</dbReference>
<dbReference type="FunFam" id="3.40.50.10860:FF:000005">
    <property type="entry name" value="C-1-tetrahydrofolate synthase, cytoplasmic, putative"/>
    <property type="match status" value="1"/>
</dbReference>
<dbReference type="UniPathway" id="UPA00193"/>
<keyword evidence="3 12" id="KW-0554">One-carbon metabolism</keyword>
<dbReference type="Gene3D" id="3.40.50.10860">
    <property type="entry name" value="Leucine Dehydrogenase, chain A, domain 1"/>
    <property type="match status" value="1"/>
</dbReference>
<evidence type="ECO:0000313" key="15">
    <source>
        <dbReference type="EMBL" id="EMS71909.1"/>
    </source>
</evidence>
<keyword evidence="7 12" id="KW-0521">NADP</keyword>
<dbReference type="PANTHER" id="PTHR48099">
    <property type="entry name" value="C-1-TETRAHYDROFOLATE SYNTHASE, CYTOPLASMIC-RELATED"/>
    <property type="match status" value="1"/>
</dbReference>
<dbReference type="EC" id="3.5.4.9" evidence="12"/>
<dbReference type="PANTHER" id="PTHR48099:SF5">
    <property type="entry name" value="C-1-TETRAHYDROFOLATE SYNTHASE, CYTOPLASMIC"/>
    <property type="match status" value="1"/>
</dbReference>
<evidence type="ECO:0000259" key="13">
    <source>
        <dbReference type="Pfam" id="PF00763"/>
    </source>
</evidence>
<keyword evidence="11 12" id="KW-0511">Multifunctional enzyme</keyword>
<dbReference type="RefSeq" id="WP_004625889.1">
    <property type="nucleotide sequence ID" value="NZ_AORV01000033.1"/>
</dbReference>
<evidence type="ECO:0000259" key="14">
    <source>
        <dbReference type="Pfam" id="PF02882"/>
    </source>
</evidence>
<protein>
    <recommendedName>
        <fullName evidence="12">Bifunctional protein FolD</fullName>
    </recommendedName>
    <domain>
        <recommendedName>
            <fullName evidence="12">Methylenetetrahydrofolate dehydrogenase</fullName>
            <ecNumber evidence="12">1.5.1.5</ecNumber>
        </recommendedName>
    </domain>
    <domain>
        <recommendedName>
            <fullName evidence="12">Methenyltetrahydrofolate cyclohydrolase</fullName>
            <ecNumber evidence="12">3.5.4.9</ecNumber>
        </recommendedName>
    </domain>
</protein>
<proteinExistence type="inferred from homology"/>
<evidence type="ECO:0000256" key="6">
    <source>
        <dbReference type="ARBA" id="ARBA00022801"/>
    </source>
</evidence>
<dbReference type="SUPFAM" id="SSF51735">
    <property type="entry name" value="NAD(P)-binding Rossmann-fold domains"/>
    <property type="match status" value="1"/>
</dbReference>
<dbReference type="Gene3D" id="3.40.50.720">
    <property type="entry name" value="NAD(P)-binding Rossmann-like Domain"/>
    <property type="match status" value="1"/>
</dbReference>
<dbReference type="GO" id="GO:0009086">
    <property type="term" value="P:methionine biosynthetic process"/>
    <property type="evidence" value="ECO:0007669"/>
    <property type="project" value="UniProtKB-KW"/>
</dbReference>
<keyword evidence="16" id="KW-1185">Reference proteome</keyword>
<dbReference type="PATRIC" id="fig|1195236.3.peg.2653"/>
<dbReference type="NCBIfam" id="NF008058">
    <property type="entry name" value="PRK10792.1"/>
    <property type="match status" value="1"/>
</dbReference>
<dbReference type="EC" id="1.5.1.5" evidence="12"/>
<comment type="function">
    <text evidence="12">Catalyzes the oxidation of 5,10-methylenetetrahydrofolate to 5,10-methenyltetrahydrofolate and then the hydrolysis of 5,10-methenyltetrahydrofolate to 10-formyltetrahydrofolate.</text>
</comment>
<comment type="catalytic activity">
    <reaction evidence="12">
        <text>(6R)-5,10-methylene-5,6,7,8-tetrahydrofolate + NADP(+) = (6R)-5,10-methenyltetrahydrofolate + NADPH</text>
        <dbReference type="Rhea" id="RHEA:22812"/>
        <dbReference type="ChEBI" id="CHEBI:15636"/>
        <dbReference type="ChEBI" id="CHEBI:57455"/>
        <dbReference type="ChEBI" id="CHEBI:57783"/>
        <dbReference type="ChEBI" id="CHEBI:58349"/>
        <dbReference type="EC" id="1.5.1.5"/>
    </reaction>
</comment>
<dbReference type="GO" id="GO:0004477">
    <property type="term" value="F:methenyltetrahydrofolate cyclohydrolase activity"/>
    <property type="evidence" value="ECO:0007669"/>
    <property type="project" value="UniProtKB-UniRule"/>
</dbReference>
<comment type="subunit">
    <text evidence="2 12">Homodimer.</text>
</comment>
<dbReference type="InterPro" id="IPR020631">
    <property type="entry name" value="THF_DH/CycHdrlase_NAD-bd_dom"/>
</dbReference>
<feature type="binding site" evidence="12">
    <location>
        <begin position="165"/>
        <end position="167"/>
    </location>
    <ligand>
        <name>NADP(+)</name>
        <dbReference type="ChEBI" id="CHEBI:58349"/>
    </ligand>
</feature>
<dbReference type="Pfam" id="PF00763">
    <property type="entry name" value="THF_DHG_CYH"/>
    <property type="match status" value="1"/>
</dbReference>
<evidence type="ECO:0000256" key="4">
    <source>
        <dbReference type="ARBA" id="ARBA00022605"/>
    </source>
</evidence>
<sequence length="285" mass="30167">MSAKVLNGTELAGKVKAELKEKVEELKQKGINTGLAVIIVGDDPASRVYVNHKKNDCAEIGIKSFEYALPASTSEDELLELIETLNNDNSVNGILVQLPIPKHINEDRVIAAINPLKDADCFHPVNVGNLMIGRPQFLPCTPAGVVELLEANGIQIAGKNCVVVGRSNIVGKPQAILLLAKNATVTICHSKTADIAAVCRSADILVVAIGKAEFIKPEYVKPGAVVVDVGVSRGADGKLVGDVQFQTVSEIASAITKVTGGVGPMTRAMLMKNTVKATLLQNNLY</sequence>
<evidence type="ECO:0000313" key="16">
    <source>
        <dbReference type="Proteomes" id="UP000014155"/>
    </source>
</evidence>
<feature type="domain" description="Tetrahydrofolate dehydrogenase/cyclohydrolase NAD(P)-binding" evidence="14">
    <location>
        <begin position="139"/>
        <end position="278"/>
    </location>
</feature>
<feature type="domain" description="Tetrahydrofolate dehydrogenase/cyclohydrolase catalytic" evidence="13">
    <location>
        <begin position="6"/>
        <end position="120"/>
    </location>
</feature>
<dbReference type="GO" id="GO:0004488">
    <property type="term" value="F:methylenetetrahydrofolate dehydrogenase (NADP+) activity"/>
    <property type="evidence" value="ECO:0007669"/>
    <property type="project" value="UniProtKB-UniRule"/>
</dbReference>
<dbReference type="PRINTS" id="PR00085">
    <property type="entry name" value="THFDHDRGNASE"/>
</dbReference>
<reference evidence="15 16" key="1">
    <citation type="journal article" date="2013" name="Genome Announc.">
        <title>Draft Genome Sequence of the Cellulolytic, Mesophilic, Anaerobic Bacterium Clostridium termitidis Strain CT1112 (DSM 5398).</title>
        <authorList>
            <person name="Lal S."/>
            <person name="Ramachandran U."/>
            <person name="Zhang X."/>
            <person name="Munir R."/>
            <person name="Sparling R."/>
            <person name="Levin D.B."/>
        </authorList>
    </citation>
    <scope>NUCLEOTIDE SEQUENCE [LARGE SCALE GENOMIC DNA]</scope>
    <source>
        <strain evidence="15 16">CT1112</strain>
    </source>
</reference>
<dbReference type="InterPro" id="IPR020867">
    <property type="entry name" value="THF_DH/CycHdrlase_CS"/>
</dbReference>
<evidence type="ECO:0000256" key="12">
    <source>
        <dbReference type="HAMAP-Rule" id="MF_01576"/>
    </source>
</evidence>
<dbReference type="CDD" id="cd01080">
    <property type="entry name" value="NAD_bind_m-THF_DH_Cyclohyd"/>
    <property type="match status" value="1"/>
</dbReference>
<dbReference type="InterPro" id="IPR046346">
    <property type="entry name" value="Aminoacid_DH-like_N_sf"/>
</dbReference>
<comment type="pathway">
    <text evidence="1 12">One-carbon metabolism; tetrahydrofolate interconversion.</text>
</comment>
<evidence type="ECO:0000256" key="8">
    <source>
        <dbReference type="ARBA" id="ARBA00023002"/>
    </source>
</evidence>
<comment type="caution">
    <text evidence="12">Lacks conserved residue(s) required for the propagation of feature annotation.</text>
</comment>
<evidence type="ECO:0000256" key="11">
    <source>
        <dbReference type="ARBA" id="ARBA00023268"/>
    </source>
</evidence>
<gene>
    <name evidence="12" type="primary">folD</name>
    <name evidence="15" type="ORF">CTER_2344</name>
</gene>
<keyword evidence="8 12" id="KW-0560">Oxidoreductase</keyword>
<dbReference type="PROSITE" id="PS00766">
    <property type="entry name" value="THF_DHG_CYH_1"/>
    <property type="match status" value="1"/>
</dbReference>
<dbReference type="InterPro" id="IPR020630">
    <property type="entry name" value="THF_DH/CycHdrlase_cat_dom"/>
</dbReference>
<dbReference type="GO" id="GO:0006164">
    <property type="term" value="P:purine nucleotide biosynthetic process"/>
    <property type="evidence" value="ECO:0007669"/>
    <property type="project" value="UniProtKB-KW"/>
</dbReference>
<dbReference type="HAMAP" id="MF_01576">
    <property type="entry name" value="THF_DHG_CYH"/>
    <property type="match status" value="1"/>
</dbReference>
<dbReference type="eggNOG" id="COG0190">
    <property type="taxonomic scope" value="Bacteria"/>
</dbReference>
<comment type="caution">
    <text evidence="15">The sequence shown here is derived from an EMBL/GenBank/DDBJ whole genome shotgun (WGS) entry which is preliminary data.</text>
</comment>
<dbReference type="Proteomes" id="UP000014155">
    <property type="component" value="Unassembled WGS sequence"/>
</dbReference>